<dbReference type="Proteomes" id="UP000694843">
    <property type="component" value="Unplaced"/>
</dbReference>
<dbReference type="CDD" id="cd00037">
    <property type="entry name" value="CLECT"/>
    <property type="match status" value="1"/>
</dbReference>
<dbReference type="Pfam" id="PF00059">
    <property type="entry name" value="Lectin_C"/>
    <property type="match status" value="1"/>
</dbReference>
<accession>A0A8B7PD84</accession>
<gene>
    <name evidence="3" type="primary">LOC108679156</name>
</gene>
<dbReference type="InterPro" id="IPR016187">
    <property type="entry name" value="CTDL_fold"/>
</dbReference>
<feature type="domain" description="C-type lectin" evidence="1">
    <location>
        <begin position="81"/>
        <end position="198"/>
    </location>
</feature>
<proteinExistence type="predicted"/>
<dbReference type="KEGG" id="hazt:108679156"/>
<dbReference type="RefSeq" id="XP_018023226.1">
    <property type="nucleotide sequence ID" value="XM_018167737.1"/>
</dbReference>
<dbReference type="Gene3D" id="3.10.100.10">
    <property type="entry name" value="Mannose-Binding Protein A, subunit A"/>
    <property type="match status" value="1"/>
</dbReference>
<dbReference type="AlphaFoldDB" id="A0A8B7PD84"/>
<dbReference type="PROSITE" id="PS50041">
    <property type="entry name" value="C_TYPE_LECTIN_2"/>
    <property type="match status" value="1"/>
</dbReference>
<sequence length="206" mass="22922">MTRRIPCSVVRREDDTMNTELCKERSCALQDGAKVELFAVTDDCPEAKLCSIGGLVAIPMSETSSLMECCPSSSYVDGLGCVLTQLTPSVNFCKAQKFCRSRGAEIFSAKTPAAFKTLRSQLNDQYSGSHSFWMRVVRDSRDGFEWDLSYNNRKITKPEWANNAPSNSASNACVRANGADDYLLRDFPCDSEGEVLCIYKRTFPKC</sequence>
<evidence type="ECO:0000313" key="2">
    <source>
        <dbReference type="Proteomes" id="UP000694843"/>
    </source>
</evidence>
<keyword evidence="2" id="KW-1185">Reference proteome</keyword>
<organism evidence="2 3">
    <name type="scientific">Hyalella azteca</name>
    <name type="common">Amphipod</name>
    <dbReference type="NCBI Taxonomy" id="294128"/>
    <lineage>
        <taxon>Eukaryota</taxon>
        <taxon>Metazoa</taxon>
        <taxon>Ecdysozoa</taxon>
        <taxon>Arthropoda</taxon>
        <taxon>Crustacea</taxon>
        <taxon>Multicrustacea</taxon>
        <taxon>Malacostraca</taxon>
        <taxon>Eumalacostraca</taxon>
        <taxon>Peracarida</taxon>
        <taxon>Amphipoda</taxon>
        <taxon>Senticaudata</taxon>
        <taxon>Talitrida</taxon>
        <taxon>Talitroidea</taxon>
        <taxon>Hyalellidae</taxon>
        <taxon>Hyalella</taxon>
    </lineage>
</organism>
<dbReference type="SUPFAM" id="SSF56436">
    <property type="entry name" value="C-type lectin-like"/>
    <property type="match status" value="1"/>
</dbReference>
<dbReference type="GeneID" id="108679156"/>
<dbReference type="InterPro" id="IPR016186">
    <property type="entry name" value="C-type_lectin-like/link_sf"/>
</dbReference>
<evidence type="ECO:0000313" key="3">
    <source>
        <dbReference type="RefSeq" id="XP_018023226.1"/>
    </source>
</evidence>
<protein>
    <submittedName>
        <fullName evidence="3">Uncharacterized protein LOC108679156</fullName>
    </submittedName>
</protein>
<evidence type="ECO:0000259" key="1">
    <source>
        <dbReference type="PROSITE" id="PS50041"/>
    </source>
</evidence>
<dbReference type="InterPro" id="IPR001304">
    <property type="entry name" value="C-type_lectin-like"/>
</dbReference>
<name>A0A8B7PD84_HYAAZ</name>
<reference evidence="3" key="1">
    <citation type="submission" date="2025-08" db="UniProtKB">
        <authorList>
            <consortium name="RefSeq"/>
        </authorList>
    </citation>
    <scope>IDENTIFICATION</scope>
    <source>
        <tissue evidence="3">Whole organism</tissue>
    </source>
</reference>